<dbReference type="Pfam" id="PF23951">
    <property type="entry name" value="DUF7282"/>
    <property type="match status" value="2"/>
</dbReference>
<keyword evidence="2" id="KW-0812">Transmembrane</keyword>
<evidence type="ECO:0000256" key="1">
    <source>
        <dbReference type="SAM" id="MobiDB-lite"/>
    </source>
</evidence>
<evidence type="ECO:0000313" key="4">
    <source>
        <dbReference type="EMBL" id="EMA52499.1"/>
    </source>
</evidence>
<dbReference type="EMBL" id="AOME01000054">
    <property type="protein sequence ID" value="EMA52499.1"/>
    <property type="molecule type" value="Genomic_DNA"/>
</dbReference>
<name>M0N5X7_9EURY</name>
<keyword evidence="2" id="KW-1133">Transmembrane helix</keyword>
<organism evidence="4 5">
    <name type="scientific">Halococcus salifodinae DSM 8989</name>
    <dbReference type="NCBI Taxonomy" id="1227456"/>
    <lineage>
        <taxon>Archaea</taxon>
        <taxon>Methanobacteriati</taxon>
        <taxon>Methanobacteriota</taxon>
        <taxon>Stenosarchaea group</taxon>
        <taxon>Halobacteria</taxon>
        <taxon>Halobacteriales</taxon>
        <taxon>Halococcaceae</taxon>
        <taxon>Halococcus</taxon>
    </lineage>
</organism>
<dbReference type="PATRIC" id="fig|1227456.3.peg.2099"/>
<comment type="caution">
    <text evidence="4">The sequence shown here is derived from an EMBL/GenBank/DDBJ whole genome shotgun (WGS) entry which is preliminary data.</text>
</comment>
<proteinExistence type="predicted"/>
<keyword evidence="5" id="KW-1185">Reference proteome</keyword>
<dbReference type="AlphaFoldDB" id="M0N5X7"/>
<sequence>MRRALAVGLCCVLVLVIGATPASAHGQHLSADAQYADNGTVVIESLFTATGGFLVLHADDGGEPGEPIGHSPTEYGYETGLTVNVSDETWQAWNGSRTVWAVLHLDDGDGEFDPADDEPVPAFGGSAKQSFAVDKRAAGPASVVASGFGSQPTSGSVTIERVALGHEGWVVVRTDRDGEPGAVVGRTALAAGVHENVSVTLDQSSYRNQDSRFGLWATVAERGSPVMIDGAPVASDFTVRKAANTTGADATTTATATSTRSTAGTSEASATEGSGFGFVVGILAIAGTAALALVRRRRR</sequence>
<feature type="domain" description="DUF7282" evidence="3">
    <location>
        <begin position="149"/>
        <end position="208"/>
    </location>
</feature>
<evidence type="ECO:0000256" key="2">
    <source>
        <dbReference type="SAM" id="Phobius"/>
    </source>
</evidence>
<reference evidence="4 5" key="1">
    <citation type="journal article" date="2014" name="PLoS Genet.">
        <title>Phylogenetically driven sequencing of extremely halophilic archaea reveals strategies for static and dynamic osmo-response.</title>
        <authorList>
            <person name="Becker E.A."/>
            <person name="Seitzer P.M."/>
            <person name="Tritt A."/>
            <person name="Larsen D."/>
            <person name="Krusor M."/>
            <person name="Yao A.I."/>
            <person name="Wu D."/>
            <person name="Madern D."/>
            <person name="Eisen J.A."/>
            <person name="Darling A.E."/>
            <person name="Facciotti M.T."/>
        </authorList>
    </citation>
    <scope>NUCLEOTIDE SEQUENCE [LARGE SCALE GENOMIC DNA]</scope>
    <source>
        <strain evidence="4 5">DSM 8989</strain>
    </source>
</reference>
<feature type="domain" description="DUF7282" evidence="3">
    <location>
        <begin position="28"/>
        <end position="126"/>
    </location>
</feature>
<accession>M0N5X7</accession>
<dbReference type="InterPro" id="IPR055706">
    <property type="entry name" value="Slg1/2_DUF7282"/>
</dbReference>
<keyword evidence="2" id="KW-0472">Membrane</keyword>
<evidence type="ECO:0000313" key="5">
    <source>
        <dbReference type="Proteomes" id="UP000011625"/>
    </source>
</evidence>
<evidence type="ECO:0000259" key="3">
    <source>
        <dbReference type="Pfam" id="PF23951"/>
    </source>
</evidence>
<dbReference type="RefSeq" id="WP_005043194.1">
    <property type="nucleotide sequence ID" value="NZ_AOME01000054.1"/>
</dbReference>
<feature type="region of interest" description="Disordered" evidence="1">
    <location>
        <begin position="247"/>
        <end position="270"/>
    </location>
</feature>
<dbReference type="OrthoDB" id="239724at2157"/>
<dbReference type="Proteomes" id="UP000011625">
    <property type="component" value="Unassembled WGS sequence"/>
</dbReference>
<feature type="transmembrane region" description="Helical" evidence="2">
    <location>
        <begin position="275"/>
        <end position="294"/>
    </location>
</feature>
<protein>
    <recommendedName>
        <fullName evidence="3">DUF7282 domain-containing protein</fullName>
    </recommendedName>
</protein>
<gene>
    <name evidence="4" type="ORF">C450_10388</name>
</gene>